<dbReference type="GeneTree" id="ENSGT00390000017064"/>
<organism evidence="1 2">
    <name type="scientific">Vombatus ursinus</name>
    <name type="common">Common wombat</name>
    <dbReference type="NCBI Taxonomy" id="29139"/>
    <lineage>
        <taxon>Eukaryota</taxon>
        <taxon>Metazoa</taxon>
        <taxon>Chordata</taxon>
        <taxon>Craniata</taxon>
        <taxon>Vertebrata</taxon>
        <taxon>Euteleostomi</taxon>
        <taxon>Mammalia</taxon>
        <taxon>Metatheria</taxon>
        <taxon>Diprotodontia</taxon>
        <taxon>Vombatidae</taxon>
        <taxon>Vombatus</taxon>
    </lineage>
</organism>
<accession>A0A4X2K3R4</accession>
<dbReference type="PANTHER" id="PTHR14330:SF2">
    <property type="entry name" value="A-KINASE-INTERACTING PROTEIN 1"/>
    <property type="match status" value="1"/>
</dbReference>
<dbReference type="AlphaFoldDB" id="A0A4X2K3R4"/>
<evidence type="ECO:0008006" key="3">
    <source>
        <dbReference type="Google" id="ProtNLM"/>
    </source>
</evidence>
<protein>
    <recommendedName>
        <fullName evidence="3">A-kinase interacting protein 1</fullName>
    </recommendedName>
</protein>
<dbReference type="Proteomes" id="UP000314987">
    <property type="component" value="Unassembled WGS sequence"/>
</dbReference>
<dbReference type="PANTHER" id="PTHR14330">
    <property type="entry name" value="A-KINASE-INTERACTING PROTEIN 1"/>
    <property type="match status" value="1"/>
</dbReference>
<evidence type="ECO:0000313" key="2">
    <source>
        <dbReference type="Proteomes" id="UP000314987"/>
    </source>
</evidence>
<dbReference type="OMA" id="RIMAEFM"/>
<reference evidence="1" key="2">
    <citation type="submission" date="2025-08" db="UniProtKB">
        <authorList>
            <consortium name="Ensembl"/>
        </authorList>
    </citation>
    <scope>IDENTIFICATION</scope>
</reference>
<dbReference type="InterPro" id="IPR033214">
    <property type="entry name" value="AKIP1"/>
</dbReference>
<dbReference type="GO" id="GO:0005654">
    <property type="term" value="C:nucleoplasm"/>
    <property type="evidence" value="ECO:0007669"/>
    <property type="project" value="TreeGrafter"/>
</dbReference>
<sequence length="199" mass="23000">MDDYPKDRSLNWLDRETQQRLCRQGREVLQRAQRRAKVYMWIARKEFFCSRCLQTLTPHLESPIFRKRKPINLNTSFNTMMEYMDYVSSQCGRFHSVPEKAAMNHVCRYHQNHVDPMSSSWVRRVSHRPGRESVILIKGPQSSNPVISIFSFQAGTSSKDITIEVCPGTYTVTVGSPNVTTTHMIEVDSGEIIDLSFPL</sequence>
<reference evidence="2" key="1">
    <citation type="submission" date="2018-12" db="EMBL/GenBank/DDBJ databases">
        <authorList>
            <person name="Yazar S."/>
        </authorList>
    </citation>
    <scope>NUCLEOTIDE SEQUENCE [LARGE SCALE GENOMIC DNA]</scope>
</reference>
<evidence type="ECO:0000313" key="1">
    <source>
        <dbReference type="Ensembl" id="ENSVURP00010006623.1"/>
    </source>
</evidence>
<name>A0A4X2K3R4_VOMUR</name>
<dbReference type="STRING" id="29139.ENSVURP00010006623"/>
<dbReference type="Ensembl" id="ENSVURT00010007481.1">
    <property type="protein sequence ID" value="ENSVURP00010006623.1"/>
    <property type="gene ID" value="ENSVURG00010005125.1"/>
</dbReference>
<reference evidence="1" key="3">
    <citation type="submission" date="2025-09" db="UniProtKB">
        <authorList>
            <consortium name="Ensembl"/>
        </authorList>
    </citation>
    <scope>IDENTIFICATION</scope>
</reference>
<dbReference type="GO" id="GO:1901222">
    <property type="term" value="P:regulation of non-canonical NF-kappaB signal transduction"/>
    <property type="evidence" value="ECO:0007669"/>
    <property type="project" value="InterPro"/>
</dbReference>
<proteinExistence type="predicted"/>
<keyword evidence="2" id="KW-1185">Reference proteome</keyword>